<evidence type="ECO:0000313" key="2">
    <source>
        <dbReference type="EMBL" id="OQR67609.1"/>
    </source>
</evidence>
<dbReference type="EMBL" id="MNPL01028199">
    <property type="protein sequence ID" value="OQR67609.1"/>
    <property type="molecule type" value="Genomic_DNA"/>
</dbReference>
<evidence type="ECO:0000313" key="3">
    <source>
        <dbReference type="Proteomes" id="UP000192247"/>
    </source>
</evidence>
<dbReference type="InParanoid" id="A0A1V9X202"/>
<dbReference type="AlphaFoldDB" id="A0A1V9X202"/>
<dbReference type="Proteomes" id="UP000192247">
    <property type="component" value="Unassembled WGS sequence"/>
</dbReference>
<name>A0A1V9X202_9ACAR</name>
<organism evidence="2 3">
    <name type="scientific">Tropilaelaps mercedesae</name>
    <dbReference type="NCBI Taxonomy" id="418985"/>
    <lineage>
        <taxon>Eukaryota</taxon>
        <taxon>Metazoa</taxon>
        <taxon>Ecdysozoa</taxon>
        <taxon>Arthropoda</taxon>
        <taxon>Chelicerata</taxon>
        <taxon>Arachnida</taxon>
        <taxon>Acari</taxon>
        <taxon>Parasitiformes</taxon>
        <taxon>Mesostigmata</taxon>
        <taxon>Gamasina</taxon>
        <taxon>Dermanyssoidea</taxon>
        <taxon>Laelapidae</taxon>
        <taxon>Tropilaelaps</taxon>
    </lineage>
</organism>
<accession>A0A1V9X202</accession>
<comment type="caution">
    <text evidence="2">The sequence shown here is derived from an EMBL/GenBank/DDBJ whole genome shotgun (WGS) entry which is preliminary data.</text>
</comment>
<evidence type="ECO:0000256" key="1">
    <source>
        <dbReference type="SAM" id="SignalP"/>
    </source>
</evidence>
<reference evidence="2 3" key="1">
    <citation type="journal article" date="2017" name="Gigascience">
        <title>Draft genome of the honey bee ectoparasitic mite, Tropilaelaps mercedesae, is shaped by the parasitic life history.</title>
        <authorList>
            <person name="Dong X."/>
            <person name="Armstrong S.D."/>
            <person name="Xia D."/>
            <person name="Makepeace B.L."/>
            <person name="Darby A.C."/>
            <person name="Kadowaki T."/>
        </authorList>
    </citation>
    <scope>NUCLEOTIDE SEQUENCE [LARGE SCALE GENOMIC DNA]</scope>
    <source>
        <strain evidence="2">Wuxi-XJTLU</strain>
    </source>
</reference>
<keyword evidence="3" id="KW-1185">Reference proteome</keyword>
<gene>
    <name evidence="2" type="ORF">BIW11_13417</name>
</gene>
<evidence type="ECO:0008006" key="4">
    <source>
        <dbReference type="Google" id="ProtNLM"/>
    </source>
</evidence>
<protein>
    <recommendedName>
        <fullName evidence="4">Secreted protein</fullName>
    </recommendedName>
</protein>
<feature type="signal peptide" evidence="1">
    <location>
        <begin position="1"/>
        <end position="23"/>
    </location>
</feature>
<proteinExistence type="predicted"/>
<feature type="chain" id="PRO_5010743575" description="Secreted protein" evidence="1">
    <location>
        <begin position="24"/>
        <end position="135"/>
    </location>
</feature>
<sequence length="135" mass="15520">MLVQQLAMRVVLGIIAVICVCSGQRYNHNAIEKCTKGAPTRYHHWLSCHDTPRRMVDAADLPAGATLRGSTSYTRIGMDDYYIHFEIGRRCYSTRVTRMVTPTSYPQRRSTCYYTRCPTWMKRCSMSDAQPRCKA</sequence>
<keyword evidence="1" id="KW-0732">Signal</keyword>